<gene>
    <name evidence="4" type="ORF">C7Y72_06680</name>
</gene>
<feature type="region of interest" description="Disordered" evidence="1">
    <location>
        <begin position="384"/>
        <end position="424"/>
    </location>
</feature>
<dbReference type="GO" id="GO:0030288">
    <property type="term" value="C:outer membrane-bounded periplasmic space"/>
    <property type="evidence" value="ECO:0007669"/>
    <property type="project" value="TreeGrafter"/>
</dbReference>
<accession>A0A2T4UJD8</accession>
<dbReference type="AlphaFoldDB" id="A0A2T4UJD8"/>
<evidence type="ECO:0000313" key="4">
    <source>
        <dbReference type="EMBL" id="PTL59360.1"/>
    </source>
</evidence>
<dbReference type="Pfam" id="PF08486">
    <property type="entry name" value="SpoIID"/>
    <property type="match status" value="1"/>
</dbReference>
<dbReference type="InterPro" id="IPR013693">
    <property type="entry name" value="SpoIID/LytB_N"/>
</dbReference>
<dbReference type="GO" id="GO:0030435">
    <property type="term" value="P:sporulation resulting in formation of a cellular spore"/>
    <property type="evidence" value="ECO:0007669"/>
    <property type="project" value="InterPro"/>
</dbReference>
<feature type="signal peptide" evidence="2">
    <location>
        <begin position="1"/>
        <end position="25"/>
    </location>
</feature>
<keyword evidence="2" id="KW-0732">Signal</keyword>
<protein>
    <recommendedName>
        <fullName evidence="3">Sporulation stage II protein D amidase enhancer LytB N-terminal domain-containing protein</fullName>
    </recommendedName>
</protein>
<feature type="chain" id="PRO_5015588638" description="Sporulation stage II protein D amidase enhancer LytB N-terminal domain-containing protein" evidence="2">
    <location>
        <begin position="26"/>
        <end position="492"/>
    </location>
</feature>
<dbReference type="PANTHER" id="PTHR30032">
    <property type="entry name" value="N-ACETYLMURAMOYL-L-ALANINE AMIDASE-RELATED"/>
    <property type="match status" value="1"/>
</dbReference>
<dbReference type="PANTHER" id="PTHR30032:SF4">
    <property type="entry name" value="AMIDASE ENHANCER"/>
    <property type="match status" value="1"/>
</dbReference>
<keyword evidence="5" id="KW-1185">Reference proteome</keyword>
<name>A0A2T4UJD8_9ACTN</name>
<dbReference type="InterPro" id="IPR013486">
    <property type="entry name" value="SpoIID/LytB"/>
</dbReference>
<feature type="compositionally biased region" description="Pro residues" evidence="1">
    <location>
        <begin position="391"/>
        <end position="401"/>
    </location>
</feature>
<evidence type="ECO:0000313" key="5">
    <source>
        <dbReference type="Proteomes" id="UP000240739"/>
    </source>
</evidence>
<sequence>MRMSRRPIAAATALALSSGLVGASAADAASRLVIKGRGFGHGVGMSQYGAFGFAKNGRTYDQILGHYYQGTALSRLGTDQEIRVLLQSGFSGSFSGAAKVSGQRSLDPDATYSVARTSQGVALRTAGGKVLDTYRSPLRVEAPAGGSIRLGGRAENGISGGRYRGALEFRSGSLNGLLAVNAVGLEDYVRGVVSKESPSSWPIEALKAQAVAARTYAITTDKPGDGFQHYADVRSQVYGGVGAETASTDRAVRETARQIVTYQGTPIVTYFFSTSGGRTENVENGFLGAEPKPYLVSVRDPFDSESPRHTWGPYRLTMSQAQAKLRGLVKGSFRSIKILKKGKSPRIVRAQVVGTGGRTTVTGPELRRRFGLFDTWATFTVVSTTAKPAPEKTPTPTPTPTPGDGTTGGAAPGARASSSFAPRAVTGPRLVGRIRPATTGSWLRVERRAKGRWVLVAETTVERDGRYEATVPRAGSYRIVYRGIAGPTVRAR</sequence>
<feature type="domain" description="Sporulation stage II protein D amidase enhancer LytB N-terminal" evidence="3">
    <location>
        <begin position="176"/>
        <end position="262"/>
    </location>
</feature>
<evidence type="ECO:0000256" key="1">
    <source>
        <dbReference type="SAM" id="MobiDB-lite"/>
    </source>
</evidence>
<evidence type="ECO:0000256" key="2">
    <source>
        <dbReference type="SAM" id="SignalP"/>
    </source>
</evidence>
<organism evidence="4 5">
    <name type="scientific">Paraconexibacter algicola</name>
    <dbReference type="NCBI Taxonomy" id="2133960"/>
    <lineage>
        <taxon>Bacteria</taxon>
        <taxon>Bacillati</taxon>
        <taxon>Actinomycetota</taxon>
        <taxon>Thermoleophilia</taxon>
        <taxon>Solirubrobacterales</taxon>
        <taxon>Paraconexibacteraceae</taxon>
        <taxon>Paraconexibacter</taxon>
    </lineage>
</organism>
<dbReference type="Proteomes" id="UP000240739">
    <property type="component" value="Unassembled WGS sequence"/>
</dbReference>
<evidence type="ECO:0000259" key="3">
    <source>
        <dbReference type="Pfam" id="PF08486"/>
    </source>
</evidence>
<dbReference type="EMBL" id="PYYB01000001">
    <property type="protein sequence ID" value="PTL59360.1"/>
    <property type="molecule type" value="Genomic_DNA"/>
</dbReference>
<dbReference type="InterPro" id="IPR051922">
    <property type="entry name" value="Bact_Sporulation_Assoc"/>
</dbReference>
<dbReference type="NCBIfam" id="TIGR02669">
    <property type="entry name" value="SpoIID_LytB"/>
    <property type="match status" value="1"/>
</dbReference>
<proteinExistence type="predicted"/>
<reference evidence="4 5" key="1">
    <citation type="submission" date="2018-03" db="EMBL/GenBank/DDBJ databases">
        <title>Aquarubrobacter algicola gen. nov., sp. nov., a novel actinobacterium isolated from shallow eutrophic lake during the end of cyanobacterial harmful algal blooms.</title>
        <authorList>
            <person name="Chun S.J."/>
        </authorList>
    </citation>
    <scope>NUCLEOTIDE SEQUENCE [LARGE SCALE GENOMIC DNA]</scope>
    <source>
        <strain evidence="4 5">Seoho-28</strain>
    </source>
</reference>
<comment type="caution">
    <text evidence="4">The sequence shown here is derived from an EMBL/GenBank/DDBJ whole genome shotgun (WGS) entry which is preliminary data.</text>
</comment>